<feature type="active site" description="Proton acceptor" evidence="8">
    <location>
        <position position="71"/>
    </location>
</feature>
<feature type="binding site" evidence="8">
    <location>
        <begin position="156"/>
        <end position="161"/>
    </location>
    <ligand>
        <name>NADP(+)</name>
        <dbReference type="ChEBI" id="CHEBI:58349"/>
    </ligand>
</feature>
<dbReference type="GO" id="GO:0005829">
    <property type="term" value="C:cytosol"/>
    <property type="evidence" value="ECO:0007669"/>
    <property type="project" value="TreeGrafter"/>
</dbReference>
<dbReference type="GO" id="GO:0009423">
    <property type="term" value="P:chorismate biosynthetic process"/>
    <property type="evidence" value="ECO:0007669"/>
    <property type="project" value="UniProtKB-UniRule"/>
</dbReference>
<evidence type="ECO:0000256" key="3">
    <source>
        <dbReference type="ARBA" id="ARBA00022605"/>
    </source>
</evidence>
<evidence type="ECO:0000256" key="1">
    <source>
        <dbReference type="ARBA" id="ARBA00004871"/>
    </source>
</evidence>
<evidence type="ECO:0000256" key="2">
    <source>
        <dbReference type="ARBA" id="ARBA00012962"/>
    </source>
</evidence>
<dbReference type="EMBL" id="JACCEW010000001">
    <property type="protein sequence ID" value="NYT36170.1"/>
    <property type="molecule type" value="Genomic_DNA"/>
</dbReference>
<dbReference type="EC" id="1.1.1.25" evidence="2 8"/>
<evidence type="ECO:0000256" key="8">
    <source>
        <dbReference type="HAMAP-Rule" id="MF_00222"/>
    </source>
</evidence>
<dbReference type="HAMAP" id="MF_00222">
    <property type="entry name" value="Shikimate_DH_AroE"/>
    <property type="match status" value="1"/>
</dbReference>
<dbReference type="PANTHER" id="PTHR21089:SF1">
    <property type="entry name" value="BIFUNCTIONAL 3-DEHYDROQUINATE DEHYDRATASE_SHIKIMATE DEHYDROGENASE, CHLOROPLASTIC"/>
    <property type="match status" value="1"/>
</dbReference>
<feature type="domain" description="SDH C-terminal" evidence="11">
    <location>
        <begin position="248"/>
        <end position="275"/>
    </location>
</feature>
<dbReference type="NCBIfam" id="TIGR00507">
    <property type="entry name" value="aroE"/>
    <property type="match status" value="1"/>
</dbReference>
<dbReference type="InterPro" id="IPR041121">
    <property type="entry name" value="SDH_C"/>
</dbReference>
<feature type="binding site" evidence="8">
    <location>
        <position position="226"/>
    </location>
    <ligand>
        <name>shikimate</name>
        <dbReference type="ChEBI" id="CHEBI:36208"/>
    </ligand>
</feature>
<comment type="caution">
    <text evidence="12">The sequence shown here is derived from an EMBL/GenBank/DDBJ whole genome shotgun (WGS) entry which is preliminary data.</text>
</comment>
<dbReference type="InterPro" id="IPR022893">
    <property type="entry name" value="Shikimate_DH_fam"/>
</dbReference>
<dbReference type="AlphaFoldDB" id="A0A853FB85"/>
<reference evidence="12 13" key="1">
    <citation type="submission" date="2020-07" db="EMBL/GenBank/DDBJ databases">
        <title>Taxonomic revisions and descriptions of new bacterial species based on genomic comparisons in the high-G+C-content subgroup of the family Alcaligenaceae.</title>
        <authorList>
            <person name="Szabo A."/>
            <person name="Felfoldi T."/>
        </authorList>
    </citation>
    <scope>NUCLEOTIDE SEQUENCE [LARGE SCALE GENOMIC DNA]</scope>
    <source>
        <strain evidence="12 13">DSM 25264</strain>
    </source>
</reference>
<feature type="binding site" evidence="8">
    <location>
        <position position="67"/>
    </location>
    <ligand>
        <name>shikimate</name>
        <dbReference type="ChEBI" id="CHEBI:36208"/>
    </ligand>
</feature>
<dbReference type="Pfam" id="PF18317">
    <property type="entry name" value="SDH_C"/>
    <property type="match status" value="1"/>
</dbReference>
<feature type="binding site" evidence="8">
    <location>
        <position position="248"/>
    </location>
    <ligand>
        <name>NADP(+)</name>
        <dbReference type="ChEBI" id="CHEBI:58349"/>
    </ligand>
</feature>
<feature type="binding site" evidence="8">
    <location>
        <position position="93"/>
    </location>
    <ligand>
        <name>shikimate</name>
        <dbReference type="ChEBI" id="CHEBI:36208"/>
    </ligand>
</feature>
<evidence type="ECO:0000313" key="12">
    <source>
        <dbReference type="EMBL" id="NYT36170.1"/>
    </source>
</evidence>
<dbReference type="InterPro" id="IPR046346">
    <property type="entry name" value="Aminoacid_DH-like_N_sf"/>
</dbReference>
<comment type="catalytic activity">
    <reaction evidence="7 8">
        <text>shikimate + NADP(+) = 3-dehydroshikimate + NADPH + H(+)</text>
        <dbReference type="Rhea" id="RHEA:17737"/>
        <dbReference type="ChEBI" id="CHEBI:15378"/>
        <dbReference type="ChEBI" id="CHEBI:16630"/>
        <dbReference type="ChEBI" id="CHEBI:36208"/>
        <dbReference type="ChEBI" id="CHEBI:57783"/>
        <dbReference type="ChEBI" id="CHEBI:58349"/>
        <dbReference type="EC" id="1.1.1.25"/>
    </reaction>
</comment>
<feature type="domain" description="Shikimate dehydrogenase substrate binding N-terminal" evidence="10">
    <location>
        <begin position="12"/>
        <end position="95"/>
    </location>
</feature>
<dbReference type="GO" id="GO:0050661">
    <property type="term" value="F:NADP binding"/>
    <property type="evidence" value="ECO:0007669"/>
    <property type="project" value="InterPro"/>
</dbReference>
<dbReference type="InterPro" id="IPR036291">
    <property type="entry name" value="NAD(P)-bd_dom_sf"/>
</dbReference>
<dbReference type="UniPathway" id="UPA00053">
    <property type="reaction ID" value="UER00087"/>
</dbReference>
<feature type="binding site" evidence="8">
    <location>
        <position position="108"/>
    </location>
    <ligand>
        <name>shikimate</name>
        <dbReference type="ChEBI" id="CHEBI:36208"/>
    </ligand>
</feature>
<evidence type="ECO:0000256" key="5">
    <source>
        <dbReference type="ARBA" id="ARBA00023002"/>
    </source>
</evidence>
<evidence type="ECO:0000259" key="9">
    <source>
        <dbReference type="Pfam" id="PF01488"/>
    </source>
</evidence>
<dbReference type="GO" id="GO:0004764">
    <property type="term" value="F:shikimate 3-dehydrogenase (NADP+) activity"/>
    <property type="evidence" value="ECO:0007669"/>
    <property type="project" value="UniProtKB-UniRule"/>
</dbReference>
<dbReference type="InterPro" id="IPR006151">
    <property type="entry name" value="Shikm_DH/Glu-tRNA_Rdtase"/>
</dbReference>
<feature type="domain" description="Quinate/shikimate 5-dehydrogenase/glutamyl-tRNA reductase" evidence="9">
    <location>
        <begin position="126"/>
        <end position="202"/>
    </location>
</feature>
<comment type="function">
    <text evidence="8">Involved in the biosynthesis of the chorismate, which leads to the biosynthesis of aromatic amino acids. Catalyzes the reversible NADPH linked reduction of 3-dehydroshikimate (DHSA) to yield shikimate (SA).</text>
</comment>
<dbReference type="NCBIfam" id="NF001310">
    <property type="entry name" value="PRK00258.1-2"/>
    <property type="match status" value="1"/>
</dbReference>
<protein>
    <recommendedName>
        <fullName evidence="2 8">Shikimate dehydrogenase (NADP(+))</fullName>
        <shortName evidence="8">SDH</shortName>
        <ecNumber evidence="2 8">1.1.1.25</ecNumber>
    </recommendedName>
</protein>
<dbReference type="OrthoDB" id="9776868at2"/>
<dbReference type="PANTHER" id="PTHR21089">
    <property type="entry name" value="SHIKIMATE DEHYDROGENASE"/>
    <property type="match status" value="1"/>
</dbReference>
<keyword evidence="13" id="KW-1185">Reference proteome</keyword>
<feature type="binding site" evidence="8">
    <location>
        <begin position="132"/>
        <end position="136"/>
    </location>
    <ligand>
        <name>NADP(+)</name>
        <dbReference type="ChEBI" id="CHEBI:58349"/>
    </ligand>
</feature>
<keyword evidence="3 8" id="KW-0028">Amino-acid biosynthesis</keyword>
<name>A0A853FB85_9BURK</name>
<dbReference type="Proteomes" id="UP000580517">
    <property type="component" value="Unassembled WGS sequence"/>
</dbReference>
<feature type="binding site" evidence="8">
    <location>
        <position position="255"/>
    </location>
    <ligand>
        <name>shikimate</name>
        <dbReference type="ChEBI" id="CHEBI:36208"/>
    </ligand>
</feature>
<feature type="binding site" evidence="8">
    <location>
        <position position="224"/>
    </location>
    <ligand>
        <name>NADP(+)</name>
        <dbReference type="ChEBI" id="CHEBI:58349"/>
    </ligand>
</feature>
<comment type="similarity">
    <text evidence="8">Belongs to the shikimate dehydrogenase family.</text>
</comment>
<comment type="subunit">
    <text evidence="8">Homodimer.</text>
</comment>
<dbReference type="Pfam" id="PF01488">
    <property type="entry name" value="Shikimate_DH"/>
    <property type="match status" value="1"/>
</dbReference>
<gene>
    <name evidence="8 12" type="primary">aroE</name>
    <name evidence="12" type="ORF">H0A68_04740</name>
</gene>
<keyword evidence="4 8" id="KW-0521">NADP</keyword>
<dbReference type="Gene3D" id="3.40.50.10860">
    <property type="entry name" value="Leucine Dehydrogenase, chain A, domain 1"/>
    <property type="match status" value="1"/>
</dbReference>
<dbReference type="GO" id="GO:0009073">
    <property type="term" value="P:aromatic amino acid family biosynthetic process"/>
    <property type="evidence" value="ECO:0007669"/>
    <property type="project" value="UniProtKB-KW"/>
</dbReference>
<keyword evidence="6 8" id="KW-0057">Aromatic amino acid biosynthesis</keyword>
<proteinExistence type="inferred from homology"/>
<evidence type="ECO:0000256" key="7">
    <source>
        <dbReference type="ARBA" id="ARBA00049442"/>
    </source>
</evidence>
<dbReference type="GO" id="GO:0019632">
    <property type="term" value="P:shikimate metabolic process"/>
    <property type="evidence" value="ECO:0007669"/>
    <property type="project" value="InterPro"/>
</dbReference>
<keyword evidence="5 8" id="KW-0560">Oxidoreductase</keyword>
<comment type="pathway">
    <text evidence="1 8">Metabolic intermediate biosynthesis; chorismate biosynthesis; chorismate from D-erythrose 4-phosphate and phosphoenolpyruvate: step 4/7.</text>
</comment>
<comment type="caution">
    <text evidence="8">Lacks conserved residue(s) required for the propagation of feature annotation.</text>
</comment>
<dbReference type="RefSeq" id="WP_129968078.1">
    <property type="nucleotide sequence ID" value="NZ_JACCEW010000001.1"/>
</dbReference>
<evidence type="ECO:0000256" key="4">
    <source>
        <dbReference type="ARBA" id="ARBA00022857"/>
    </source>
</evidence>
<dbReference type="Pfam" id="PF08501">
    <property type="entry name" value="Shikimate_dh_N"/>
    <property type="match status" value="1"/>
</dbReference>
<dbReference type="InterPro" id="IPR011342">
    <property type="entry name" value="Shikimate_DH"/>
</dbReference>
<evidence type="ECO:0000313" key="13">
    <source>
        <dbReference type="Proteomes" id="UP000580517"/>
    </source>
</evidence>
<dbReference type="InterPro" id="IPR013708">
    <property type="entry name" value="Shikimate_DH-bd_N"/>
</dbReference>
<dbReference type="SUPFAM" id="SSF53223">
    <property type="entry name" value="Aminoacid dehydrogenase-like, N-terminal domain"/>
    <property type="match status" value="1"/>
</dbReference>
<evidence type="ECO:0000256" key="6">
    <source>
        <dbReference type="ARBA" id="ARBA00023141"/>
    </source>
</evidence>
<evidence type="ECO:0000259" key="11">
    <source>
        <dbReference type="Pfam" id="PF18317"/>
    </source>
</evidence>
<dbReference type="FunFam" id="3.40.50.10860:FF:000006">
    <property type="entry name" value="Shikimate dehydrogenase (NADP(+))"/>
    <property type="match status" value="1"/>
</dbReference>
<organism evidence="12 13">
    <name type="scientific">Allopusillimonas soli</name>
    <dbReference type="NCBI Taxonomy" id="659016"/>
    <lineage>
        <taxon>Bacteria</taxon>
        <taxon>Pseudomonadati</taxon>
        <taxon>Pseudomonadota</taxon>
        <taxon>Betaproteobacteria</taxon>
        <taxon>Burkholderiales</taxon>
        <taxon>Alcaligenaceae</taxon>
        <taxon>Allopusillimonas</taxon>
    </lineage>
</organism>
<accession>A0A853FB85</accession>
<dbReference type="CDD" id="cd01065">
    <property type="entry name" value="NAD_bind_Shikimate_DH"/>
    <property type="match status" value="1"/>
</dbReference>
<sequence length="284" mass="29726">MTSTPSPARYGVVGNPIAHSRSPYIHETFAHQTGISLSYERIQAPLDRFADTVQAFFQEGGSGLNVTVPFKEQAFDLAQAHLHPRADLAGAVNTLWLHDGAIQGDNTDGVGLLDDLVRLGHPPGGCRILLVGAGGAARGVMFPLLQAGCAKLRVVNRTPDRARQLRDHVAQRVPSFAVKLEAGGLPEAEGAWDIVINATSSSLDQTSPDLPAGLYAQGALAYDMVYAAQSTPFMQQALASGAAQAADGLGMLVAQAAASFAIWHGVAPDITQVMEGLRGQLAGA</sequence>
<dbReference type="Gene3D" id="3.40.50.720">
    <property type="entry name" value="NAD(P)-binding Rossmann-like Domain"/>
    <property type="match status" value="1"/>
</dbReference>
<dbReference type="GO" id="GO:0008652">
    <property type="term" value="P:amino acid biosynthetic process"/>
    <property type="evidence" value="ECO:0007669"/>
    <property type="project" value="UniProtKB-KW"/>
</dbReference>
<feature type="binding site" evidence="8">
    <location>
        <begin position="20"/>
        <end position="22"/>
    </location>
    <ligand>
        <name>shikimate</name>
        <dbReference type="ChEBI" id="CHEBI:36208"/>
    </ligand>
</feature>
<evidence type="ECO:0000259" key="10">
    <source>
        <dbReference type="Pfam" id="PF08501"/>
    </source>
</evidence>
<dbReference type="SUPFAM" id="SSF51735">
    <property type="entry name" value="NAD(P)-binding Rossmann-fold domains"/>
    <property type="match status" value="1"/>
</dbReference>